<organism evidence="6 7">
    <name type="scientific">Lautropia mirabilis ATCC 51599</name>
    <dbReference type="NCBI Taxonomy" id="887898"/>
    <lineage>
        <taxon>Bacteria</taxon>
        <taxon>Pseudomonadati</taxon>
        <taxon>Pseudomonadota</taxon>
        <taxon>Betaproteobacteria</taxon>
        <taxon>Burkholderiales</taxon>
        <taxon>Burkholderiaceae</taxon>
        <taxon>Lautropia</taxon>
    </lineage>
</organism>
<dbReference type="FunFam" id="1.10.3880.10:FF:000001">
    <property type="entry name" value="Probable Fe(2+)-trafficking protein"/>
    <property type="match status" value="1"/>
</dbReference>
<dbReference type="SUPFAM" id="SSF111148">
    <property type="entry name" value="YggX-like"/>
    <property type="match status" value="1"/>
</dbReference>
<dbReference type="eggNOG" id="COG2924">
    <property type="taxonomic scope" value="Bacteria"/>
</dbReference>
<dbReference type="Proteomes" id="UP000011021">
    <property type="component" value="Unassembled WGS sequence"/>
</dbReference>
<sequence>MARMVNCIKLKKEAEGLDRPPYPGELGQRIWENVSKEAWAGWISHQTMLVNENRLNLADIRARKYLAQQMENYFFGDGADRPAGYVPQQ</sequence>
<dbReference type="InterPro" id="IPR007457">
    <property type="entry name" value="Fe_traffick_prot_YggX"/>
</dbReference>
<dbReference type="RefSeq" id="WP_005673564.1">
    <property type="nucleotide sequence ID" value="NZ_CP146288.1"/>
</dbReference>
<evidence type="ECO:0000256" key="5">
    <source>
        <dbReference type="HAMAP-Rule" id="MF_00686"/>
    </source>
</evidence>
<proteinExistence type="inferred from homology"/>
<protein>
    <recommendedName>
        <fullName evidence="4 5">Probable Fe(2+)-trafficking protein</fullName>
    </recommendedName>
</protein>
<dbReference type="NCBIfam" id="NF003817">
    <property type="entry name" value="PRK05408.1"/>
    <property type="match status" value="1"/>
</dbReference>
<evidence type="ECO:0000256" key="4">
    <source>
        <dbReference type="ARBA" id="ARBA00070403"/>
    </source>
</evidence>
<dbReference type="PANTHER" id="PTHR36965">
    <property type="entry name" value="FE(2+)-TRAFFICKING PROTEIN-RELATED"/>
    <property type="match status" value="1"/>
</dbReference>
<evidence type="ECO:0000313" key="7">
    <source>
        <dbReference type="Proteomes" id="UP000011021"/>
    </source>
</evidence>
<dbReference type="InterPro" id="IPR036766">
    <property type="entry name" value="Fe_traffick_prot_YggX_sf"/>
</dbReference>
<dbReference type="HOGENOM" id="CLU_170994_0_0_4"/>
<evidence type="ECO:0000256" key="2">
    <source>
        <dbReference type="ARBA" id="ARBA00053793"/>
    </source>
</evidence>
<comment type="caution">
    <text evidence="6">The sequence shown here is derived from an EMBL/GenBank/DDBJ whole genome shotgun (WGS) entry which is preliminary data.</text>
</comment>
<dbReference type="PIRSF" id="PIRSF029827">
    <property type="entry name" value="Fe_traffic_YggX"/>
    <property type="match status" value="1"/>
</dbReference>
<gene>
    <name evidence="6" type="ORF">HMPREF0551_1302</name>
</gene>
<accession>E7RX89</accession>
<dbReference type="STRING" id="887898.HMPREF0551_1302"/>
<evidence type="ECO:0000313" key="6">
    <source>
        <dbReference type="EMBL" id="EFV94885.1"/>
    </source>
</evidence>
<dbReference type="GO" id="GO:0005506">
    <property type="term" value="F:iron ion binding"/>
    <property type="evidence" value="ECO:0007669"/>
    <property type="project" value="UniProtKB-UniRule"/>
</dbReference>
<dbReference type="Gene3D" id="1.10.3880.10">
    <property type="entry name" value="Fe(II) trafficking protein YggX"/>
    <property type="match status" value="1"/>
</dbReference>
<evidence type="ECO:0000256" key="1">
    <source>
        <dbReference type="ARBA" id="ARBA00023004"/>
    </source>
</evidence>
<dbReference type="AlphaFoldDB" id="E7RX89"/>
<evidence type="ECO:0000256" key="3">
    <source>
        <dbReference type="ARBA" id="ARBA00061679"/>
    </source>
</evidence>
<dbReference type="Pfam" id="PF04362">
    <property type="entry name" value="Iron_traffic"/>
    <property type="match status" value="1"/>
</dbReference>
<comment type="similarity">
    <text evidence="3 5">Belongs to the Fe(2+)-trafficking protein family.</text>
</comment>
<dbReference type="GO" id="GO:0034599">
    <property type="term" value="P:cellular response to oxidative stress"/>
    <property type="evidence" value="ECO:0007669"/>
    <property type="project" value="TreeGrafter"/>
</dbReference>
<keyword evidence="1 5" id="KW-0408">Iron</keyword>
<dbReference type="PANTHER" id="PTHR36965:SF1">
    <property type="entry name" value="FE(2+)-TRAFFICKING PROTEIN-RELATED"/>
    <property type="match status" value="1"/>
</dbReference>
<keyword evidence="7" id="KW-1185">Reference proteome</keyword>
<comment type="function">
    <text evidence="2">Could be a mediator in iron transactions between iron acquisition and iron-requiring processes, such as synthesis and/or repair of Fe-S clusters in biosynthetic enzymes. Necessary to maintain high levels of aconitase under oxidative stress.</text>
</comment>
<dbReference type="HAMAP" id="MF_00686">
    <property type="entry name" value="Fe_traffic_YggX"/>
    <property type="match status" value="1"/>
</dbReference>
<name>E7RX89_9BURK</name>
<dbReference type="EMBL" id="AEQP01000008">
    <property type="protein sequence ID" value="EFV94885.1"/>
    <property type="molecule type" value="Genomic_DNA"/>
</dbReference>
<dbReference type="GO" id="GO:0005829">
    <property type="term" value="C:cytosol"/>
    <property type="evidence" value="ECO:0007669"/>
    <property type="project" value="TreeGrafter"/>
</dbReference>
<reference evidence="6 7" key="1">
    <citation type="submission" date="2010-12" db="EMBL/GenBank/DDBJ databases">
        <authorList>
            <person name="Muzny D."/>
            <person name="Qin X."/>
            <person name="Deng J."/>
            <person name="Jiang H."/>
            <person name="Liu Y."/>
            <person name="Qu J."/>
            <person name="Song X.-Z."/>
            <person name="Zhang L."/>
            <person name="Thornton R."/>
            <person name="Coyle M."/>
            <person name="Francisco L."/>
            <person name="Jackson L."/>
            <person name="Javaid M."/>
            <person name="Korchina V."/>
            <person name="Kovar C."/>
            <person name="Mata R."/>
            <person name="Mathew T."/>
            <person name="Ngo R."/>
            <person name="Nguyen L."/>
            <person name="Nguyen N."/>
            <person name="Okwuonu G."/>
            <person name="Ongeri F."/>
            <person name="Pham C."/>
            <person name="Simmons D."/>
            <person name="Wilczek-Boney K."/>
            <person name="Hale W."/>
            <person name="Jakkamsetti A."/>
            <person name="Pham P."/>
            <person name="Ruth R."/>
            <person name="San Lucas F."/>
            <person name="Warren J."/>
            <person name="Zhang J."/>
            <person name="Zhao Z."/>
            <person name="Zhou C."/>
            <person name="Zhu D."/>
            <person name="Lee S."/>
            <person name="Bess C."/>
            <person name="Blankenburg K."/>
            <person name="Forbes L."/>
            <person name="Fu Q."/>
            <person name="Gubbala S."/>
            <person name="Hirani K."/>
            <person name="Jayaseelan J.C."/>
            <person name="Lara F."/>
            <person name="Munidasa M."/>
            <person name="Palculict T."/>
            <person name="Patil S."/>
            <person name="Pu L.-L."/>
            <person name="Saada N."/>
            <person name="Tang L."/>
            <person name="Weissenberger G."/>
            <person name="Zhu Y."/>
            <person name="Hemphill L."/>
            <person name="Shang Y."/>
            <person name="Youmans B."/>
            <person name="Ayvaz T."/>
            <person name="Ross M."/>
            <person name="Santibanez J."/>
            <person name="Aqrawi P."/>
            <person name="Gross S."/>
            <person name="Joshi V."/>
            <person name="Fowler G."/>
            <person name="Nazareth L."/>
            <person name="Reid J."/>
            <person name="Worley K."/>
            <person name="Petrosino J."/>
            <person name="Highlander S."/>
            <person name="Gibbs R."/>
        </authorList>
    </citation>
    <scope>NUCLEOTIDE SEQUENCE [LARGE SCALE GENOMIC DNA]</scope>
    <source>
        <strain evidence="6 7">ATCC 51599</strain>
    </source>
</reference>